<protein>
    <submittedName>
        <fullName evidence="2">Class I SAM-dependent methyltransferase</fullName>
        <ecNumber evidence="2">2.1.1.-</ecNumber>
    </submittedName>
</protein>
<evidence type="ECO:0000313" key="3">
    <source>
        <dbReference type="Proteomes" id="UP001596380"/>
    </source>
</evidence>
<dbReference type="InterPro" id="IPR013216">
    <property type="entry name" value="Methyltransf_11"/>
</dbReference>
<reference evidence="3" key="1">
    <citation type="journal article" date="2019" name="Int. J. Syst. Evol. Microbiol.">
        <title>The Global Catalogue of Microorganisms (GCM) 10K type strain sequencing project: providing services to taxonomists for standard genome sequencing and annotation.</title>
        <authorList>
            <consortium name="The Broad Institute Genomics Platform"/>
            <consortium name="The Broad Institute Genome Sequencing Center for Infectious Disease"/>
            <person name="Wu L."/>
            <person name="Ma J."/>
        </authorList>
    </citation>
    <scope>NUCLEOTIDE SEQUENCE [LARGE SCALE GENOMIC DNA]</scope>
    <source>
        <strain evidence="3">JCM 3369</strain>
    </source>
</reference>
<proteinExistence type="predicted"/>
<keyword evidence="2" id="KW-0808">Transferase</keyword>
<dbReference type="GO" id="GO:0008168">
    <property type="term" value="F:methyltransferase activity"/>
    <property type="evidence" value="ECO:0007669"/>
    <property type="project" value="UniProtKB-KW"/>
</dbReference>
<dbReference type="GO" id="GO:0032259">
    <property type="term" value="P:methylation"/>
    <property type="evidence" value="ECO:0007669"/>
    <property type="project" value="UniProtKB-KW"/>
</dbReference>
<dbReference type="CDD" id="cd02440">
    <property type="entry name" value="AdoMet_MTases"/>
    <property type="match status" value="1"/>
</dbReference>
<dbReference type="EMBL" id="JBHSXS010000041">
    <property type="protein sequence ID" value="MFC6885675.1"/>
    <property type="molecule type" value="Genomic_DNA"/>
</dbReference>
<evidence type="ECO:0000313" key="2">
    <source>
        <dbReference type="EMBL" id="MFC6885675.1"/>
    </source>
</evidence>
<dbReference type="InterPro" id="IPR029063">
    <property type="entry name" value="SAM-dependent_MTases_sf"/>
</dbReference>
<dbReference type="Pfam" id="PF08241">
    <property type="entry name" value="Methyltransf_11"/>
    <property type="match status" value="1"/>
</dbReference>
<sequence>MKDALHAYYSQGLERDRLAGARGILEFERSKEILARRLPEPGSGVVADIGGGAGRYALWLAGRGHLVEHRDPVPLHVEQVREAAPEGVRTAVGDARELDLDDASADAVLLLGPLYHLRDRDDRVRALREAARVVRPGGTVFAAAISRWAPRYDDLVGRARYEEDPTMPARVAEVERTGWMPPIVPGSFWAYLHRPDELRGEVRDAGLELADLVGVEGLAFVLPDLERRLADPLGHEVLLDTARATERVPELLGTSPHMIATAVRPE</sequence>
<keyword evidence="3" id="KW-1185">Reference proteome</keyword>
<name>A0ABW2CXI3_9ACTN</name>
<comment type="caution">
    <text evidence="2">The sequence shown here is derived from an EMBL/GenBank/DDBJ whole genome shotgun (WGS) entry which is preliminary data.</text>
</comment>
<evidence type="ECO:0000259" key="1">
    <source>
        <dbReference type="Pfam" id="PF08241"/>
    </source>
</evidence>
<accession>A0ABW2CXI3</accession>
<dbReference type="EC" id="2.1.1.-" evidence="2"/>
<dbReference type="RefSeq" id="WP_378063982.1">
    <property type="nucleotide sequence ID" value="NZ_JBHSXS010000041.1"/>
</dbReference>
<dbReference type="SUPFAM" id="SSF53335">
    <property type="entry name" value="S-adenosyl-L-methionine-dependent methyltransferases"/>
    <property type="match status" value="1"/>
</dbReference>
<gene>
    <name evidence="2" type="ORF">ACFQKB_38360</name>
</gene>
<keyword evidence="2" id="KW-0489">Methyltransferase</keyword>
<dbReference type="Gene3D" id="3.40.50.150">
    <property type="entry name" value="Vaccinia Virus protein VP39"/>
    <property type="match status" value="1"/>
</dbReference>
<feature type="domain" description="Methyltransferase type 11" evidence="1">
    <location>
        <begin position="48"/>
        <end position="141"/>
    </location>
</feature>
<organism evidence="2 3">
    <name type="scientific">Actinomadura yumaensis</name>
    <dbReference type="NCBI Taxonomy" id="111807"/>
    <lineage>
        <taxon>Bacteria</taxon>
        <taxon>Bacillati</taxon>
        <taxon>Actinomycetota</taxon>
        <taxon>Actinomycetes</taxon>
        <taxon>Streptosporangiales</taxon>
        <taxon>Thermomonosporaceae</taxon>
        <taxon>Actinomadura</taxon>
    </lineage>
</organism>
<dbReference type="Proteomes" id="UP001596380">
    <property type="component" value="Unassembled WGS sequence"/>
</dbReference>